<dbReference type="Pfam" id="PF19649">
    <property type="entry name" value="DUF6152"/>
    <property type="match status" value="1"/>
</dbReference>
<feature type="chain" id="PRO_5003218146" evidence="1">
    <location>
        <begin position="23"/>
        <end position="130"/>
    </location>
</feature>
<reference evidence="2" key="1">
    <citation type="submission" date="2010-01" db="EMBL/GenBank/DDBJ databases">
        <title>Genome fragments of uncultured bacteria from the North Pacific subtropical Gyre.</title>
        <authorList>
            <person name="Pham V.D."/>
            <person name="Delong E.F."/>
        </authorList>
    </citation>
    <scope>NUCLEOTIDE SEQUENCE</scope>
</reference>
<proteinExistence type="predicted"/>
<sequence>MVKWSWVILVYCVLSLSPPIVALHHGAAGLFDITQTVEVMGSVKRWSFVNPHPILVVEVIDDNGEKNEWDIYFGPPGASILRNRGYGPDTFRLGEFLTIRGNPARAAGVRGIDVFGDSGSVTRPDGTKIP</sequence>
<organism evidence="2">
    <name type="scientific">uncultured Gemmatimonadales bacterium HF0770_11C06</name>
    <dbReference type="NCBI Taxonomy" id="723616"/>
    <lineage>
        <taxon>Bacteria</taxon>
        <taxon>Pseudomonadati</taxon>
        <taxon>Gemmatimonadota</taxon>
        <taxon>Gemmatimonadia</taxon>
        <taxon>Gemmatimonadales</taxon>
        <taxon>environmental samples</taxon>
    </lineage>
</organism>
<keyword evidence="1" id="KW-0732">Signal</keyword>
<protein>
    <submittedName>
        <fullName evidence="2">Uncharacterized protein</fullName>
    </submittedName>
</protein>
<evidence type="ECO:0000256" key="1">
    <source>
        <dbReference type="SAM" id="SignalP"/>
    </source>
</evidence>
<accession>E7C6W0</accession>
<dbReference type="EMBL" id="GU568008">
    <property type="protein sequence ID" value="ADI23184.1"/>
    <property type="molecule type" value="Genomic_DNA"/>
</dbReference>
<dbReference type="AlphaFoldDB" id="E7C6W0"/>
<feature type="signal peptide" evidence="1">
    <location>
        <begin position="1"/>
        <end position="22"/>
    </location>
</feature>
<name>E7C6W0_9BACT</name>
<dbReference type="InterPro" id="IPR046150">
    <property type="entry name" value="DUF6152"/>
</dbReference>
<evidence type="ECO:0000313" key="2">
    <source>
        <dbReference type="EMBL" id="ADI23184.1"/>
    </source>
</evidence>